<proteinExistence type="predicted"/>
<name>A0A640SCN9_9ACTN</name>
<feature type="domain" description="HTH tetR-type" evidence="5">
    <location>
        <begin position="15"/>
        <end position="75"/>
    </location>
</feature>
<evidence type="ECO:0000256" key="1">
    <source>
        <dbReference type="ARBA" id="ARBA00023015"/>
    </source>
</evidence>
<dbReference type="GO" id="GO:0003700">
    <property type="term" value="F:DNA-binding transcription factor activity"/>
    <property type="evidence" value="ECO:0007669"/>
    <property type="project" value="TreeGrafter"/>
</dbReference>
<organism evidence="6 7">
    <name type="scientific">Streptomyces caniferus</name>
    <dbReference type="NCBI Taxonomy" id="285557"/>
    <lineage>
        <taxon>Bacteria</taxon>
        <taxon>Bacillati</taxon>
        <taxon>Actinomycetota</taxon>
        <taxon>Actinomycetes</taxon>
        <taxon>Kitasatosporales</taxon>
        <taxon>Streptomycetaceae</taxon>
        <taxon>Streptomyces</taxon>
    </lineage>
</organism>
<comment type="caution">
    <text evidence="6">The sequence shown here is derived from an EMBL/GenBank/DDBJ whole genome shotgun (WGS) entry which is preliminary data.</text>
</comment>
<reference evidence="6 7" key="1">
    <citation type="submission" date="2019-12" db="EMBL/GenBank/DDBJ databases">
        <title>Whole genome shotgun sequence of Streptomyces caniferus NBRC 15389.</title>
        <authorList>
            <person name="Ichikawa N."/>
            <person name="Kimura A."/>
            <person name="Kitahashi Y."/>
            <person name="Komaki H."/>
            <person name="Tamura T."/>
        </authorList>
    </citation>
    <scope>NUCLEOTIDE SEQUENCE [LARGE SCALE GENOMIC DNA]</scope>
    <source>
        <strain evidence="6 7">NBRC 15389</strain>
    </source>
</reference>
<dbReference type="PRINTS" id="PR00455">
    <property type="entry name" value="HTHTETR"/>
</dbReference>
<dbReference type="Pfam" id="PF00440">
    <property type="entry name" value="TetR_N"/>
    <property type="match status" value="1"/>
</dbReference>
<evidence type="ECO:0000256" key="2">
    <source>
        <dbReference type="ARBA" id="ARBA00023125"/>
    </source>
</evidence>
<dbReference type="PANTHER" id="PTHR30055:SF234">
    <property type="entry name" value="HTH-TYPE TRANSCRIPTIONAL REGULATOR BETI"/>
    <property type="match status" value="1"/>
</dbReference>
<dbReference type="PANTHER" id="PTHR30055">
    <property type="entry name" value="HTH-TYPE TRANSCRIPTIONAL REGULATOR RUTR"/>
    <property type="match status" value="1"/>
</dbReference>
<evidence type="ECO:0000256" key="4">
    <source>
        <dbReference type="PROSITE-ProRule" id="PRU00335"/>
    </source>
</evidence>
<evidence type="ECO:0000256" key="3">
    <source>
        <dbReference type="ARBA" id="ARBA00023163"/>
    </source>
</evidence>
<evidence type="ECO:0000313" key="6">
    <source>
        <dbReference type="EMBL" id="GFE08808.1"/>
    </source>
</evidence>
<dbReference type="AlphaFoldDB" id="A0A640SCN9"/>
<feature type="DNA-binding region" description="H-T-H motif" evidence="4">
    <location>
        <begin position="38"/>
        <end position="57"/>
    </location>
</feature>
<evidence type="ECO:0000259" key="5">
    <source>
        <dbReference type="PROSITE" id="PS50977"/>
    </source>
</evidence>
<accession>A0A640SCN9</accession>
<dbReference type="SUPFAM" id="SSF46689">
    <property type="entry name" value="Homeodomain-like"/>
    <property type="match status" value="1"/>
</dbReference>
<keyword evidence="3" id="KW-0804">Transcription</keyword>
<keyword evidence="2 4" id="KW-0238">DNA-binding</keyword>
<dbReference type="InterPro" id="IPR009057">
    <property type="entry name" value="Homeodomain-like_sf"/>
</dbReference>
<keyword evidence="1" id="KW-0805">Transcription regulation</keyword>
<protein>
    <submittedName>
        <fullName evidence="6">TetR family transcriptional regulator</fullName>
    </submittedName>
</protein>
<gene>
    <name evidence="6" type="ORF">Scani_50760</name>
</gene>
<dbReference type="Proteomes" id="UP000435837">
    <property type="component" value="Unassembled WGS sequence"/>
</dbReference>
<dbReference type="EMBL" id="BLIN01000005">
    <property type="protein sequence ID" value="GFE08808.1"/>
    <property type="molecule type" value="Genomic_DNA"/>
</dbReference>
<dbReference type="InterPro" id="IPR050109">
    <property type="entry name" value="HTH-type_TetR-like_transc_reg"/>
</dbReference>
<dbReference type="Gene3D" id="1.10.357.10">
    <property type="entry name" value="Tetracycline Repressor, domain 2"/>
    <property type="match status" value="1"/>
</dbReference>
<dbReference type="InterPro" id="IPR001647">
    <property type="entry name" value="HTH_TetR"/>
</dbReference>
<dbReference type="Gene3D" id="1.10.10.60">
    <property type="entry name" value="Homeodomain-like"/>
    <property type="match status" value="1"/>
</dbReference>
<dbReference type="PROSITE" id="PS50977">
    <property type="entry name" value="HTH_TETR_2"/>
    <property type="match status" value="1"/>
</dbReference>
<evidence type="ECO:0000313" key="7">
    <source>
        <dbReference type="Proteomes" id="UP000435837"/>
    </source>
</evidence>
<dbReference type="GO" id="GO:0000976">
    <property type="term" value="F:transcription cis-regulatory region binding"/>
    <property type="evidence" value="ECO:0007669"/>
    <property type="project" value="TreeGrafter"/>
</dbReference>
<sequence>MPVTEPTGRRERKKAQTRRSLADAALELFLDRGYDQVGVKDVADAADVSVTTLFKHFPSKEALVFDQGDDIEAALVAAVRERAPGQSIPHALREHLLLAPDHAADPRFATFLRLVDDTPALRDYAHRMWMRHEAAVARAIAEETGAPEDDVTCAALARFALEARELIQRHADPRGAAEAAFALLEHGWAASHPEA</sequence>